<reference evidence="1 2" key="1">
    <citation type="submission" date="2015-10" db="EMBL/GenBank/DDBJ databases">
        <title>Candidatus Desulfofervidus auxilii, a hydrogenotrophic sulfate-reducing bacterium involved in the thermophilic anaerobic oxidation of methane.</title>
        <authorList>
            <person name="Krukenberg V."/>
            <person name="Richter M."/>
            <person name="Wegener G."/>
        </authorList>
    </citation>
    <scope>NUCLEOTIDE SEQUENCE [LARGE SCALE GENOMIC DNA]</scope>
    <source>
        <strain evidence="1 2">HS1</strain>
    </source>
</reference>
<dbReference type="Proteomes" id="UP000070560">
    <property type="component" value="Chromosome"/>
</dbReference>
<evidence type="ECO:0000313" key="2">
    <source>
        <dbReference type="Proteomes" id="UP000070560"/>
    </source>
</evidence>
<dbReference type="KEGG" id="daw:HS1_002094"/>
<gene>
    <name evidence="1" type="ORF">HS1_002094</name>
</gene>
<dbReference type="RefSeq" id="WP_066065092.1">
    <property type="nucleotide sequence ID" value="NZ_CP013015.1"/>
</dbReference>
<accession>A0A7U4QM52</accession>
<organism evidence="1 2">
    <name type="scientific">Desulfofervidus auxilii</name>
    <dbReference type="NCBI Taxonomy" id="1621989"/>
    <lineage>
        <taxon>Bacteria</taxon>
        <taxon>Pseudomonadati</taxon>
        <taxon>Thermodesulfobacteriota</taxon>
        <taxon>Candidatus Desulfofervidia</taxon>
        <taxon>Candidatus Desulfofervidales</taxon>
        <taxon>Candidatus Desulfofervidaceae</taxon>
        <taxon>Candidatus Desulfofervidus</taxon>
    </lineage>
</organism>
<dbReference type="EMBL" id="CP013015">
    <property type="protein sequence ID" value="AMM41880.1"/>
    <property type="molecule type" value="Genomic_DNA"/>
</dbReference>
<proteinExistence type="predicted"/>
<dbReference type="OrthoDB" id="7051144at2"/>
<protein>
    <submittedName>
        <fullName evidence="1">Uncharacterized protein</fullName>
    </submittedName>
</protein>
<sequence length="70" mass="8084">MLRQNACLRAGTGRDDMDDKGKGIVGKYWVSNREKIRENVILKEKIIVILDFLIERSSAIGFLVREETKF</sequence>
<dbReference type="AlphaFoldDB" id="A0A7U4QM52"/>
<keyword evidence="2" id="KW-1185">Reference proteome</keyword>
<evidence type="ECO:0000313" key="1">
    <source>
        <dbReference type="EMBL" id="AMM41880.1"/>
    </source>
</evidence>
<name>A0A7U4QM52_DESA2</name>